<feature type="region of interest" description="Disordered" evidence="1">
    <location>
        <begin position="1"/>
        <end position="75"/>
    </location>
</feature>
<sequence>MFVPFISEPKRIARRRERRERERLERRKGGGGGRGGGGGGRGGSGSGSSSGGGIRQQSTSFGGTQKTTSAYSSGGGAATTISSGLFAGRQQGGGTRQQVYGTSQYGSGYPNQAGRGVDGRGFPFYFWPIGWGGLGFGGAAYLHTNQYGRPNNSSRPGGVMSYANFPSNAGNTTFFVVSDRDTVASLITDLSAECGDLLDKSKLPGSPIAYQENNTNMPQPESTVQYYRASSVSLTLDGYNNTGALQAEGTPDTPIPSYVNQTLLTCMNETIGEAAPLVDADSSVSLIASPHLGSIGLLSCIIYFLS</sequence>
<accession>A0A0D7BVU9</accession>
<dbReference type="EMBL" id="KN880431">
    <property type="protein sequence ID" value="KIY74370.1"/>
    <property type="molecule type" value="Genomic_DNA"/>
</dbReference>
<organism evidence="2 3">
    <name type="scientific">Cylindrobasidium torrendii FP15055 ss-10</name>
    <dbReference type="NCBI Taxonomy" id="1314674"/>
    <lineage>
        <taxon>Eukaryota</taxon>
        <taxon>Fungi</taxon>
        <taxon>Dikarya</taxon>
        <taxon>Basidiomycota</taxon>
        <taxon>Agaricomycotina</taxon>
        <taxon>Agaricomycetes</taxon>
        <taxon>Agaricomycetidae</taxon>
        <taxon>Agaricales</taxon>
        <taxon>Marasmiineae</taxon>
        <taxon>Physalacriaceae</taxon>
        <taxon>Cylindrobasidium</taxon>
    </lineage>
</organism>
<protein>
    <submittedName>
        <fullName evidence="2">Uncharacterized protein</fullName>
    </submittedName>
</protein>
<keyword evidence="3" id="KW-1185">Reference proteome</keyword>
<reference evidence="2 3" key="1">
    <citation type="journal article" date="2015" name="Fungal Genet. Biol.">
        <title>Evolution of novel wood decay mechanisms in Agaricales revealed by the genome sequences of Fistulina hepatica and Cylindrobasidium torrendii.</title>
        <authorList>
            <person name="Floudas D."/>
            <person name="Held B.W."/>
            <person name="Riley R."/>
            <person name="Nagy L.G."/>
            <person name="Koehler G."/>
            <person name="Ransdell A.S."/>
            <person name="Younus H."/>
            <person name="Chow J."/>
            <person name="Chiniquy J."/>
            <person name="Lipzen A."/>
            <person name="Tritt A."/>
            <person name="Sun H."/>
            <person name="Haridas S."/>
            <person name="LaButti K."/>
            <person name="Ohm R.A."/>
            <person name="Kues U."/>
            <person name="Blanchette R.A."/>
            <person name="Grigoriev I.V."/>
            <person name="Minto R.E."/>
            <person name="Hibbett D.S."/>
        </authorList>
    </citation>
    <scope>NUCLEOTIDE SEQUENCE [LARGE SCALE GENOMIC DNA]</scope>
    <source>
        <strain evidence="2 3">FP15055 ss-10</strain>
    </source>
</reference>
<proteinExistence type="predicted"/>
<dbReference type="OrthoDB" id="3365917at2759"/>
<name>A0A0D7BVU9_9AGAR</name>
<dbReference type="Proteomes" id="UP000054007">
    <property type="component" value="Unassembled WGS sequence"/>
</dbReference>
<dbReference type="AlphaFoldDB" id="A0A0D7BVU9"/>
<feature type="compositionally biased region" description="Gly residues" evidence="1">
    <location>
        <begin position="30"/>
        <end position="54"/>
    </location>
</feature>
<evidence type="ECO:0000256" key="1">
    <source>
        <dbReference type="SAM" id="MobiDB-lite"/>
    </source>
</evidence>
<gene>
    <name evidence="2" type="ORF">CYLTODRAFT_484686</name>
</gene>
<feature type="compositionally biased region" description="Polar residues" evidence="1">
    <location>
        <begin position="55"/>
        <end position="66"/>
    </location>
</feature>
<feature type="compositionally biased region" description="Basic and acidic residues" evidence="1">
    <location>
        <begin position="19"/>
        <end position="28"/>
    </location>
</feature>
<evidence type="ECO:0000313" key="2">
    <source>
        <dbReference type="EMBL" id="KIY74370.1"/>
    </source>
</evidence>
<evidence type="ECO:0000313" key="3">
    <source>
        <dbReference type="Proteomes" id="UP000054007"/>
    </source>
</evidence>